<comment type="similarity">
    <text evidence="1">Belongs to the transglutaminase-like superfamily. PNGase family.</text>
</comment>
<sequence length="357" mass="41350">MSNAVSTLPSLDTIASNIQIELSHTRRQSTNTLLNQVKKDAKIQGLLRNNAFCRKIISLLSLMKSYSNEDDQSKALDIILASPIYERLEKEGKSNSSDYTDRLVKQLLKWYKEEFFKWVDKPECPNCGNTEQDKIQRVWGGRPHLKEHFEGQAAIVEQYQCQKCKNIIEFPRYNKASKLLETRRGRCGEWNNCFILLMKSLGLKVRYVWNMEDHVWCEYFSDNLQRWVHIDSCENAFDNPLLYSKGWGKRMSYIFAISDHYIVDVTGKYVEHGSKNVIPRDKIDEDDLKMVLAALNLSLLSEIDDDKTLLEVSSNMILDHNTMKNNSILPVKIQDCIPPRQSGSAEWKNERGENGKD</sequence>
<dbReference type="Proteomes" id="UP000568158">
    <property type="component" value="Unassembled WGS sequence"/>
</dbReference>
<evidence type="ECO:0000313" key="8">
    <source>
        <dbReference type="Proteomes" id="UP000478008"/>
    </source>
</evidence>
<evidence type="ECO:0000256" key="3">
    <source>
        <dbReference type="ARBA" id="ARBA00022833"/>
    </source>
</evidence>
<dbReference type="GO" id="GO:0005634">
    <property type="term" value="C:nucleus"/>
    <property type="evidence" value="ECO:0007669"/>
    <property type="project" value="TreeGrafter"/>
</dbReference>
<evidence type="ECO:0000313" key="7">
    <source>
        <dbReference type="EMBL" id="VUG18052.1"/>
    </source>
</evidence>
<keyword evidence="2" id="KW-0479">Metal-binding</keyword>
<dbReference type="Gene3D" id="2.20.25.10">
    <property type="match status" value="1"/>
</dbReference>
<evidence type="ECO:0000256" key="4">
    <source>
        <dbReference type="ARBA" id="ARBA00032858"/>
    </source>
</evidence>
<evidence type="ECO:0000256" key="2">
    <source>
        <dbReference type="ARBA" id="ARBA00022723"/>
    </source>
</evidence>
<dbReference type="Pfam" id="PF01841">
    <property type="entry name" value="Transglut_core"/>
    <property type="match status" value="1"/>
</dbReference>
<dbReference type="GO" id="GO:0046872">
    <property type="term" value="F:metal ion binding"/>
    <property type="evidence" value="ECO:0007669"/>
    <property type="project" value="UniProtKB-KW"/>
</dbReference>
<dbReference type="EMBL" id="CABFWN010000003">
    <property type="protein sequence ID" value="VUG18052.1"/>
    <property type="molecule type" value="Genomic_DNA"/>
</dbReference>
<protein>
    <recommendedName>
        <fullName evidence="4">Peptide:N-glycanase 1</fullName>
    </recommendedName>
</protein>
<dbReference type="InterPro" id="IPR002931">
    <property type="entry name" value="Transglutaminase-like"/>
</dbReference>
<name>A0A7D9D0N7_DEKBR</name>
<dbReference type="PANTHER" id="PTHR12143:SF19">
    <property type="entry name" value="PEPTIDE-N(4)-(N-ACETYL-BETA-GLUCOSAMINYL)ASPARAGINE AMIDASE"/>
    <property type="match status" value="1"/>
</dbReference>
<evidence type="ECO:0000313" key="6">
    <source>
        <dbReference type="EMBL" id="KAF6006304.1"/>
    </source>
</evidence>
<dbReference type="Gene3D" id="3.10.620.30">
    <property type="match status" value="1"/>
</dbReference>
<feature type="domain" description="Transglutaminase-like" evidence="5">
    <location>
        <begin position="179"/>
        <end position="234"/>
    </location>
</feature>
<dbReference type="InterPro" id="IPR038765">
    <property type="entry name" value="Papain-like_cys_pep_sf"/>
</dbReference>
<accession>A0A7D9D0N7</accession>
<dbReference type="GO" id="GO:0006516">
    <property type="term" value="P:glycoprotein catabolic process"/>
    <property type="evidence" value="ECO:0007669"/>
    <property type="project" value="TreeGrafter"/>
</dbReference>
<proteinExistence type="inferred from homology"/>
<dbReference type="PANTHER" id="PTHR12143">
    <property type="entry name" value="PEPTIDE N-GLYCANASE PNGASE -RELATED"/>
    <property type="match status" value="1"/>
</dbReference>
<gene>
    <name evidence="7" type="primary">PNG1</name>
    <name evidence="7" type="ORF">DEBR0S3_01112G</name>
    <name evidence="6" type="ORF">HII12_005048</name>
</gene>
<dbReference type="SMART" id="SM00460">
    <property type="entry name" value="TGc"/>
    <property type="match status" value="1"/>
</dbReference>
<dbReference type="SUPFAM" id="SSF54001">
    <property type="entry name" value="Cysteine proteinases"/>
    <property type="match status" value="1"/>
</dbReference>
<dbReference type="Proteomes" id="UP000478008">
    <property type="component" value="Unassembled WGS sequence"/>
</dbReference>
<dbReference type="EMBL" id="JABCYN010000053">
    <property type="protein sequence ID" value="KAF6006304.1"/>
    <property type="molecule type" value="Genomic_DNA"/>
</dbReference>
<dbReference type="AlphaFoldDB" id="A0A7D9D0N7"/>
<reference evidence="7 8" key="1">
    <citation type="submission" date="2019-07" db="EMBL/GenBank/DDBJ databases">
        <authorList>
            <person name="Friedrich A."/>
            <person name="Schacherer J."/>
        </authorList>
    </citation>
    <scope>NUCLEOTIDE SEQUENCE [LARGE SCALE GENOMIC DNA]</scope>
</reference>
<organism evidence="7 8">
    <name type="scientific">Dekkera bruxellensis</name>
    <name type="common">Brettanomyces custersii</name>
    <dbReference type="NCBI Taxonomy" id="5007"/>
    <lineage>
        <taxon>Eukaryota</taxon>
        <taxon>Fungi</taxon>
        <taxon>Dikarya</taxon>
        <taxon>Ascomycota</taxon>
        <taxon>Saccharomycotina</taxon>
        <taxon>Pichiomycetes</taxon>
        <taxon>Pichiales</taxon>
        <taxon>Pichiaceae</taxon>
        <taxon>Brettanomyces</taxon>
    </lineage>
</organism>
<dbReference type="InterPro" id="IPR050883">
    <property type="entry name" value="PNGase"/>
</dbReference>
<keyword evidence="8" id="KW-1185">Reference proteome</keyword>
<dbReference type="GO" id="GO:0000224">
    <property type="term" value="F:peptide-N4-(N-acetyl-beta-glucosaminyl)asparagine amidase activity"/>
    <property type="evidence" value="ECO:0007669"/>
    <property type="project" value="TreeGrafter"/>
</dbReference>
<reference evidence="6 9" key="2">
    <citation type="journal article" date="2020" name="Appl. Microbiol. Biotechnol.">
        <title>Targeted gene deletion in Brettanomyces bruxellensis with an expression-free CRISPR-Cas9 system.</title>
        <authorList>
            <person name="Varela C."/>
            <person name="Bartel C."/>
            <person name="Onetto C."/>
            <person name="Borneman A."/>
        </authorList>
    </citation>
    <scope>NUCLEOTIDE SEQUENCE [LARGE SCALE GENOMIC DNA]</scope>
    <source>
        <strain evidence="6 9">AWRI1613</strain>
    </source>
</reference>
<evidence type="ECO:0000256" key="1">
    <source>
        <dbReference type="ARBA" id="ARBA00009390"/>
    </source>
</evidence>
<evidence type="ECO:0000313" key="9">
    <source>
        <dbReference type="Proteomes" id="UP000568158"/>
    </source>
</evidence>
<keyword evidence="3" id="KW-0862">Zinc</keyword>
<dbReference type="GO" id="GO:0005829">
    <property type="term" value="C:cytosol"/>
    <property type="evidence" value="ECO:0007669"/>
    <property type="project" value="TreeGrafter"/>
</dbReference>
<evidence type="ECO:0000259" key="5">
    <source>
        <dbReference type="SMART" id="SM00460"/>
    </source>
</evidence>